<evidence type="ECO:0000313" key="4">
    <source>
        <dbReference type="Proteomes" id="UP001487305"/>
    </source>
</evidence>
<proteinExistence type="predicted"/>
<dbReference type="InterPro" id="IPR036390">
    <property type="entry name" value="WH_DNA-bd_sf"/>
</dbReference>
<dbReference type="InterPro" id="IPR026881">
    <property type="entry name" value="WYL_dom"/>
</dbReference>
<keyword evidence="4" id="KW-1185">Reference proteome</keyword>
<name>A0ABV1JG62_9ACTN</name>
<dbReference type="RefSeq" id="WP_349227873.1">
    <property type="nucleotide sequence ID" value="NZ_JBBNOP010000016.1"/>
</dbReference>
<accession>A0ABV1JG62</accession>
<feature type="domain" description="WCX" evidence="2">
    <location>
        <begin position="246"/>
        <end position="322"/>
    </location>
</feature>
<dbReference type="SUPFAM" id="SSF46785">
    <property type="entry name" value="Winged helix' DNA-binding domain"/>
    <property type="match status" value="1"/>
</dbReference>
<evidence type="ECO:0000259" key="1">
    <source>
        <dbReference type="Pfam" id="PF13280"/>
    </source>
</evidence>
<dbReference type="EMBL" id="JBBNOP010000016">
    <property type="protein sequence ID" value="MEQ3364080.1"/>
    <property type="molecule type" value="Genomic_DNA"/>
</dbReference>
<dbReference type="PANTHER" id="PTHR34580:SF1">
    <property type="entry name" value="PROTEIN PAFC"/>
    <property type="match status" value="1"/>
</dbReference>
<protein>
    <submittedName>
        <fullName evidence="3">WYL domain-containing protein</fullName>
    </submittedName>
</protein>
<dbReference type="Pfam" id="PF25583">
    <property type="entry name" value="WCX"/>
    <property type="match status" value="1"/>
</dbReference>
<evidence type="ECO:0000259" key="2">
    <source>
        <dbReference type="Pfam" id="PF25583"/>
    </source>
</evidence>
<dbReference type="Proteomes" id="UP001487305">
    <property type="component" value="Unassembled WGS sequence"/>
</dbReference>
<dbReference type="Pfam" id="PF13280">
    <property type="entry name" value="WYL"/>
    <property type="match status" value="1"/>
</dbReference>
<gene>
    <name evidence="3" type="ORF">AAA083_13940</name>
</gene>
<reference evidence="3 4" key="1">
    <citation type="submission" date="2024-04" db="EMBL/GenBank/DDBJ databases">
        <title>Human intestinal bacterial collection.</title>
        <authorList>
            <person name="Pauvert C."/>
            <person name="Hitch T.C.A."/>
            <person name="Clavel T."/>
        </authorList>
    </citation>
    <scope>NUCLEOTIDE SEQUENCE [LARGE SCALE GENOMIC DNA]</scope>
    <source>
        <strain evidence="3 4">CLA-KB-H42</strain>
    </source>
</reference>
<feature type="domain" description="WYL" evidence="1">
    <location>
        <begin position="142"/>
        <end position="215"/>
    </location>
</feature>
<evidence type="ECO:0000313" key="3">
    <source>
        <dbReference type="EMBL" id="MEQ3364080.1"/>
    </source>
</evidence>
<dbReference type="PANTHER" id="PTHR34580">
    <property type="match status" value="1"/>
</dbReference>
<organism evidence="3 4">
    <name type="scientific">Raoultibacter massiliensis</name>
    <dbReference type="NCBI Taxonomy" id="1852371"/>
    <lineage>
        <taxon>Bacteria</taxon>
        <taxon>Bacillati</taxon>
        <taxon>Actinomycetota</taxon>
        <taxon>Coriobacteriia</taxon>
        <taxon>Eggerthellales</taxon>
        <taxon>Eggerthellaceae</taxon>
        <taxon>Raoultibacter</taxon>
    </lineage>
</organism>
<sequence>MAEGRQKLKLLHLMRMLTEETDSECGLTMAQILERLEEVGISAERKSIYRDIEALRDFGLDVRTYQRAPVEYAVEDRDFTLPELLLLVDAVQSSRFLTQRKSDSLVRGIKGLASARQRTLLDKRLHVDGRIKTQNESVFYSVDRIQEAIARRRRISFLYFKYDVSKNKRMQHGGDRYVETPVQLVYSDGYYYLVAFNEKHDGFANYRVDRMDDIVVLDEPAQRNERIAGFDAQELEGRAFGMYSGEPVSATFLVDEEAMCSVIDRFGRDVHSVPVAEGMARVSAVVMKSPVFFGWLAQFGDRVRIEKPKRLACEYRDYLARIVGAYGD</sequence>
<dbReference type="InterPro" id="IPR051534">
    <property type="entry name" value="CBASS_pafABC_assoc_protein"/>
</dbReference>
<dbReference type="PROSITE" id="PS52050">
    <property type="entry name" value="WYL"/>
    <property type="match status" value="1"/>
</dbReference>
<dbReference type="InterPro" id="IPR057727">
    <property type="entry name" value="WCX_dom"/>
</dbReference>
<comment type="caution">
    <text evidence="3">The sequence shown here is derived from an EMBL/GenBank/DDBJ whole genome shotgun (WGS) entry which is preliminary data.</text>
</comment>